<proteinExistence type="predicted"/>
<reference evidence="1 2" key="1">
    <citation type="submission" date="2007-02" db="EMBL/GenBank/DDBJ databases">
        <authorList>
            <person name="DeShazer D."/>
            <person name="Woods D.E."/>
            <person name="Nierman W.C."/>
        </authorList>
    </citation>
    <scope>NUCLEOTIDE SEQUENCE [LARGE SCALE GENOMIC DNA]</scope>
    <source>
        <strain evidence="1 2">1106a</strain>
    </source>
</reference>
<dbReference type="KEGG" id="bpl:BURPS1106A_3742"/>
<dbReference type="EMBL" id="CP000572">
    <property type="protein sequence ID" value="ABN90731.1"/>
    <property type="molecule type" value="Genomic_DNA"/>
</dbReference>
<protein>
    <submittedName>
        <fullName evidence="1">Uncharacterized protein</fullName>
    </submittedName>
</protein>
<organism evidence="1 2">
    <name type="scientific">Burkholderia pseudomallei (strain 1106a)</name>
    <dbReference type="NCBI Taxonomy" id="357348"/>
    <lineage>
        <taxon>Bacteria</taxon>
        <taxon>Pseudomonadati</taxon>
        <taxon>Pseudomonadota</taxon>
        <taxon>Betaproteobacteria</taxon>
        <taxon>Burkholderiales</taxon>
        <taxon>Burkholderiaceae</taxon>
        <taxon>Burkholderia</taxon>
        <taxon>pseudomallei group</taxon>
    </lineage>
</organism>
<sequence>MPREWRAGLWLWLWLWLGNRHGACREALLLAGRQDARPVARLAGPLVGEAACAQRG</sequence>
<gene>
    <name evidence="1" type="ordered locus">BURPS1106A_3742</name>
</gene>
<evidence type="ECO:0000313" key="2">
    <source>
        <dbReference type="Proteomes" id="UP000006738"/>
    </source>
</evidence>
<evidence type="ECO:0000313" key="1">
    <source>
        <dbReference type="EMBL" id="ABN90731.1"/>
    </source>
</evidence>
<dbReference type="HOGENOM" id="CLU_188203_0_0_4"/>
<accession>A3P051</accession>
<dbReference type="Proteomes" id="UP000006738">
    <property type="component" value="Chromosome I"/>
</dbReference>
<name>A3P051_BURP0</name>
<dbReference type="AlphaFoldDB" id="A3P051"/>